<evidence type="ECO:0008006" key="3">
    <source>
        <dbReference type="Google" id="ProtNLM"/>
    </source>
</evidence>
<dbReference type="RefSeq" id="WP_154570368.1">
    <property type="nucleotide sequence ID" value="NZ_VWSJ01000006.1"/>
</dbReference>
<protein>
    <recommendedName>
        <fullName evidence="3">Periplasmic protein</fullName>
    </recommendedName>
</protein>
<dbReference type="AlphaFoldDB" id="A0A6L5WGY9"/>
<keyword evidence="2" id="KW-1185">Reference proteome</keyword>
<name>A0A6L5WGY9_9BACT</name>
<sequence length="399" mass="45170">MRKIILFLVFSFLILDAKVQKLSNIMPAKCEYLNFEPGICDNACLVNLVNENKIFSFLSMYKDEFSDENLRKIYAIANNETATLSAINNLSSSDKIGVLLPQNVIGNYAKVVSNAIFSYITSQNLEIEVKFYLSGNESRYSLENVLNNIKNDGISVVIAPVTVAGAKFIANNADENILFFIPTLSYEMVGISKGNIFFGGINYQEQILKLLNTSSNKIVIFSDNSELAKTLNRYISQYNLDLFSTIFISDEKTTLLGMVDNSLDDSLIFLNLPLQKTSLVINELALNDIKPASLLSTQINYSPKLLSSTKYDYRKNLYIANIINEIPQNVLLNSFLFGVDMNYDWVAYSTAIGLDYLYSVFVNTNHTRIFKENIIGSSIDYESKIYQTNRYKFIKYNPN</sequence>
<gene>
    <name evidence="1" type="ORF">F1B92_02665</name>
</gene>
<evidence type="ECO:0000313" key="2">
    <source>
        <dbReference type="Proteomes" id="UP000476338"/>
    </source>
</evidence>
<reference evidence="1 2" key="1">
    <citation type="submission" date="2019-09" db="EMBL/GenBank/DDBJ databases">
        <authorList>
            <person name="Silva M."/>
            <person name="Pereira G."/>
            <person name="Lopes-Da-Costa L."/>
            <person name="Silva E."/>
        </authorList>
    </citation>
    <scope>NUCLEOTIDE SEQUENCE [LARGE SCALE GENOMIC DNA]</scope>
    <source>
        <strain evidence="1 2">FMV-PI01</strain>
    </source>
</reference>
<comment type="caution">
    <text evidence="1">The sequence shown here is derived from an EMBL/GenBank/DDBJ whole genome shotgun (WGS) entry which is preliminary data.</text>
</comment>
<accession>A0A6L5WGY9</accession>
<organism evidence="1 2">
    <name type="scientific">Campylobacter portucalensis</name>
    <dbReference type="NCBI Taxonomy" id="2608384"/>
    <lineage>
        <taxon>Bacteria</taxon>
        <taxon>Pseudomonadati</taxon>
        <taxon>Campylobacterota</taxon>
        <taxon>Epsilonproteobacteria</taxon>
        <taxon>Campylobacterales</taxon>
        <taxon>Campylobacteraceae</taxon>
        <taxon>Campylobacter</taxon>
    </lineage>
</organism>
<evidence type="ECO:0000313" key="1">
    <source>
        <dbReference type="EMBL" id="MSN96106.1"/>
    </source>
</evidence>
<dbReference type="EMBL" id="VWSJ01000006">
    <property type="protein sequence ID" value="MSN96106.1"/>
    <property type="molecule type" value="Genomic_DNA"/>
</dbReference>
<reference evidence="1 2" key="2">
    <citation type="submission" date="2020-03" db="EMBL/GenBank/DDBJ databases">
        <title>Campylobacter portucalensis sp. nov., a new species of Campylobacter isolated from the reproductive tract of bulls.</title>
        <authorList>
            <person name="Silva M.F."/>
            <person name="Pereira G."/>
            <person name="Carneiro C."/>
            <person name="Hemphill A."/>
            <person name="Mateus L."/>
            <person name="Lopes-Da-Costa L."/>
            <person name="Silva E."/>
        </authorList>
    </citation>
    <scope>NUCLEOTIDE SEQUENCE [LARGE SCALE GENOMIC DNA]</scope>
    <source>
        <strain evidence="1 2">FMV-PI01</strain>
    </source>
</reference>
<dbReference type="Proteomes" id="UP000476338">
    <property type="component" value="Unassembled WGS sequence"/>
</dbReference>
<proteinExistence type="predicted"/>
<dbReference type="InterPro" id="IPR028082">
    <property type="entry name" value="Peripla_BP_I"/>
</dbReference>
<dbReference type="SUPFAM" id="SSF53822">
    <property type="entry name" value="Periplasmic binding protein-like I"/>
    <property type="match status" value="1"/>
</dbReference>